<gene>
    <name evidence="1" type="ORF">P608_18080</name>
</gene>
<organism evidence="1 2">
    <name type="scientific">Comamonas thiooxydans</name>
    <dbReference type="NCBI Taxonomy" id="363952"/>
    <lineage>
        <taxon>Bacteria</taxon>
        <taxon>Pseudomonadati</taxon>
        <taxon>Pseudomonadota</taxon>
        <taxon>Betaproteobacteria</taxon>
        <taxon>Burkholderiales</taxon>
        <taxon>Comamonadaceae</taxon>
        <taxon>Comamonas</taxon>
    </lineage>
</organism>
<comment type="caution">
    <text evidence="1">The sequence shown here is derived from an EMBL/GenBank/DDBJ whole genome shotgun (WGS) entry which is preliminary data.</text>
</comment>
<dbReference type="AlphaFoldDB" id="A0A0E3BSG6"/>
<protein>
    <submittedName>
        <fullName evidence="1">Uncharacterized protein</fullName>
    </submittedName>
</protein>
<proteinExistence type="predicted"/>
<reference evidence="1 2" key="1">
    <citation type="submission" date="2013-09" db="EMBL/GenBank/DDBJ databases">
        <title>High correlation between genotypes and phenotypes of environmental bacteria Comamonas testosteroni strains.</title>
        <authorList>
            <person name="Liu L."/>
            <person name="Zhu W."/>
            <person name="Xia X."/>
            <person name="Xu B."/>
            <person name="Luo M."/>
            <person name="Wang G."/>
        </authorList>
    </citation>
    <scope>NUCLEOTIDE SEQUENCE [LARGE SCALE GENOMIC DNA]</scope>
    <source>
        <strain evidence="1 2">DF2</strain>
    </source>
</reference>
<sequence length="66" mass="7340">MNVRKISKDMTYQAPIDDMLCCMKELAGLDATARLQGLEEVMPETAQACAELQLGDKTPLPWPMAR</sequence>
<dbReference type="Proteomes" id="UP000029549">
    <property type="component" value="Unassembled WGS sequence"/>
</dbReference>
<evidence type="ECO:0000313" key="1">
    <source>
        <dbReference type="EMBL" id="KGH08848.1"/>
    </source>
</evidence>
<keyword evidence="2" id="KW-1185">Reference proteome</keyword>
<accession>A0A0E3BSG6</accession>
<dbReference type="EMBL" id="AWTP01000122">
    <property type="protein sequence ID" value="KGH08848.1"/>
    <property type="molecule type" value="Genomic_DNA"/>
</dbReference>
<name>A0A0E3BSG6_9BURK</name>
<evidence type="ECO:0000313" key="2">
    <source>
        <dbReference type="Proteomes" id="UP000029549"/>
    </source>
</evidence>